<dbReference type="EMBL" id="JAUOEK010000017">
    <property type="protein sequence ID" value="MDO5968265.1"/>
    <property type="molecule type" value="Genomic_DNA"/>
</dbReference>
<name>A0ABT8W577_9FLAO</name>
<comment type="caution">
    <text evidence="2">The sequence shown here is derived from an EMBL/GenBank/DDBJ whole genome shotgun (WGS) entry which is preliminary data.</text>
</comment>
<protein>
    <submittedName>
        <fullName evidence="2">GTP-binding protein</fullName>
    </submittedName>
</protein>
<sequence>MEAIITIVGFLGAGKTTLLKHLTNSYIDKGWNPFIVLNDYENANLDATQLTDKIDPKWIKPLTGSCICCSGINELRNYVNRIPQRTNGITLIEANGTSDACSLLEFLGVGLHDRFLPPIQVSVVDVKNWQKRGEHNELESNQIQVSSLIVLTHIKKISESRRLLVVKELKERNPFAKILTMDAIDITLLPELLPSKNTAKKLEHQKAHWSSCSTDLPTLPDINCIYNICAMLPKSILRVKGCTKIGQEKKYTYFERNPDGEVFLRPFNGEPITGAKLLTIGPGSDPSILEKTIKESFVTANLRLPIKTNN</sequence>
<dbReference type="InterPro" id="IPR027417">
    <property type="entry name" value="P-loop_NTPase"/>
</dbReference>
<evidence type="ECO:0000313" key="2">
    <source>
        <dbReference type="EMBL" id="MDO5968265.1"/>
    </source>
</evidence>
<reference evidence="2" key="1">
    <citation type="submission" date="2023-07" db="EMBL/GenBank/DDBJ databases">
        <title>Two novel species in the genus Flavivirga.</title>
        <authorList>
            <person name="Kwon K."/>
        </authorList>
    </citation>
    <scope>NUCLEOTIDE SEQUENCE</scope>
    <source>
        <strain evidence="2">KCTC 52353</strain>
    </source>
</reference>
<proteinExistence type="predicted"/>
<dbReference type="PANTHER" id="PTHR13748:SF31">
    <property type="entry name" value="ZINC-REGULATED GTPASE METALLOPROTEIN ACTIVATOR 1A-RELATED"/>
    <property type="match status" value="1"/>
</dbReference>
<evidence type="ECO:0000313" key="3">
    <source>
        <dbReference type="Proteomes" id="UP001176883"/>
    </source>
</evidence>
<accession>A0ABT8W577</accession>
<keyword evidence="3" id="KW-1185">Reference proteome</keyword>
<organism evidence="2 3">
    <name type="scientific">Flavivirga aquimarina</name>
    <dbReference type="NCBI Taxonomy" id="2027862"/>
    <lineage>
        <taxon>Bacteria</taxon>
        <taxon>Pseudomonadati</taxon>
        <taxon>Bacteroidota</taxon>
        <taxon>Flavobacteriia</taxon>
        <taxon>Flavobacteriales</taxon>
        <taxon>Flavobacteriaceae</taxon>
        <taxon>Flavivirga</taxon>
    </lineage>
</organism>
<dbReference type="RefSeq" id="WP_303275948.1">
    <property type="nucleotide sequence ID" value="NZ_JAUOEK010000017.1"/>
</dbReference>
<feature type="domain" description="CobW/HypB/UreG nucleotide-binding" evidence="1">
    <location>
        <begin position="4"/>
        <end position="174"/>
    </location>
</feature>
<dbReference type="Gene3D" id="3.40.50.300">
    <property type="entry name" value="P-loop containing nucleotide triphosphate hydrolases"/>
    <property type="match status" value="1"/>
</dbReference>
<dbReference type="SUPFAM" id="SSF52540">
    <property type="entry name" value="P-loop containing nucleoside triphosphate hydrolases"/>
    <property type="match status" value="1"/>
</dbReference>
<dbReference type="InterPro" id="IPR051316">
    <property type="entry name" value="Zinc-reg_GTPase_activator"/>
</dbReference>
<dbReference type="Pfam" id="PF02492">
    <property type="entry name" value="cobW"/>
    <property type="match status" value="1"/>
</dbReference>
<evidence type="ECO:0000259" key="1">
    <source>
        <dbReference type="Pfam" id="PF02492"/>
    </source>
</evidence>
<dbReference type="InterPro" id="IPR003495">
    <property type="entry name" value="CobW/HypB/UreG_nucleotide-bd"/>
</dbReference>
<dbReference type="Proteomes" id="UP001176883">
    <property type="component" value="Unassembled WGS sequence"/>
</dbReference>
<gene>
    <name evidence="2" type="ORF">Q4Q35_00455</name>
</gene>
<dbReference type="PANTHER" id="PTHR13748">
    <property type="entry name" value="COBW-RELATED"/>
    <property type="match status" value="1"/>
</dbReference>